<dbReference type="InterPro" id="IPR036707">
    <property type="entry name" value="MinE_sf"/>
</dbReference>
<evidence type="ECO:0000256" key="3">
    <source>
        <dbReference type="ARBA" id="ARBA00025265"/>
    </source>
</evidence>
<keyword evidence="4 5" id="KW-0132">Cell division</keyword>
<comment type="function">
    <text evidence="3 4">Prevents the cell division inhibition by proteins MinC and MinD at internal division sites while permitting inhibition at polar sites. This ensures cell division at the proper site by restricting the formation of a division septum at the midpoint of the long axis of the cell.</text>
</comment>
<accession>A0ABU3B6E8</accession>
<proteinExistence type="inferred from homology"/>
<name>A0ABU3B6E8_9GAMM</name>
<dbReference type="NCBIfam" id="NF001422">
    <property type="entry name" value="PRK00296.1"/>
    <property type="match status" value="1"/>
</dbReference>
<dbReference type="Gene3D" id="3.30.1070.10">
    <property type="entry name" value="Cell division topological specificity factor MinE"/>
    <property type="match status" value="1"/>
</dbReference>
<evidence type="ECO:0000313" key="5">
    <source>
        <dbReference type="EMBL" id="MDT0618021.1"/>
    </source>
</evidence>
<dbReference type="InterPro" id="IPR005527">
    <property type="entry name" value="MinE"/>
</dbReference>
<evidence type="ECO:0000313" key="6">
    <source>
        <dbReference type="Proteomes" id="UP001259982"/>
    </source>
</evidence>
<dbReference type="GO" id="GO:0051301">
    <property type="term" value="P:cell division"/>
    <property type="evidence" value="ECO:0007669"/>
    <property type="project" value="UniProtKB-KW"/>
</dbReference>
<dbReference type="SUPFAM" id="SSF55229">
    <property type="entry name" value="Cell division protein MinE topological specificity domain"/>
    <property type="match status" value="1"/>
</dbReference>
<comment type="similarity">
    <text evidence="1 4">Belongs to the MinE family.</text>
</comment>
<sequence>MSWLNLFKADRKGSASLAKERLQVVVAHRRSNRGDHPAYFPKLQKDLLRVLRKYVEVSDDAVQMDIERDGDLEVLELNITLPEQQARN</sequence>
<reference evidence="5 6" key="1">
    <citation type="submission" date="2023-09" db="EMBL/GenBank/DDBJ databases">
        <authorList>
            <person name="Rey-Velasco X."/>
        </authorList>
    </citation>
    <scope>NUCLEOTIDE SEQUENCE [LARGE SCALE GENOMIC DNA]</scope>
    <source>
        <strain evidence="5 6">P385</strain>
    </source>
</reference>
<dbReference type="EMBL" id="JAVRHY010000004">
    <property type="protein sequence ID" value="MDT0618021.1"/>
    <property type="molecule type" value="Genomic_DNA"/>
</dbReference>
<evidence type="ECO:0000256" key="2">
    <source>
        <dbReference type="ARBA" id="ARBA00020112"/>
    </source>
</evidence>
<evidence type="ECO:0000256" key="4">
    <source>
        <dbReference type="HAMAP-Rule" id="MF_00262"/>
    </source>
</evidence>
<gene>
    <name evidence="4 5" type="primary">minE</name>
    <name evidence="5" type="ORF">RM531_06015</name>
</gene>
<dbReference type="RefSeq" id="WP_311651655.1">
    <property type="nucleotide sequence ID" value="NZ_JAVRHY010000004.1"/>
</dbReference>
<organism evidence="5 6">
    <name type="scientific">Spectribacter acetivorans</name>
    <dbReference type="NCBI Taxonomy" id="3075603"/>
    <lineage>
        <taxon>Bacteria</taxon>
        <taxon>Pseudomonadati</taxon>
        <taxon>Pseudomonadota</taxon>
        <taxon>Gammaproteobacteria</taxon>
        <taxon>Salinisphaerales</taxon>
        <taxon>Salinisphaeraceae</taxon>
        <taxon>Spectribacter</taxon>
    </lineage>
</organism>
<evidence type="ECO:0000256" key="1">
    <source>
        <dbReference type="ARBA" id="ARBA00008168"/>
    </source>
</evidence>
<keyword evidence="4" id="KW-0131">Cell cycle</keyword>
<dbReference type="Proteomes" id="UP001259982">
    <property type="component" value="Unassembled WGS sequence"/>
</dbReference>
<keyword evidence="6" id="KW-1185">Reference proteome</keyword>
<dbReference type="Pfam" id="PF03776">
    <property type="entry name" value="MinE"/>
    <property type="match status" value="1"/>
</dbReference>
<dbReference type="NCBIfam" id="TIGR01215">
    <property type="entry name" value="minE"/>
    <property type="match status" value="1"/>
</dbReference>
<dbReference type="HAMAP" id="MF_00262">
    <property type="entry name" value="MinE"/>
    <property type="match status" value="1"/>
</dbReference>
<comment type="caution">
    <text evidence="5">The sequence shown here is derived from an EMBL/GenBank/DDBJ whole genome shotgun (WGS) entry which is preliminary data.</text>
</comment>
<protein>
    <recommendedName>
        <fullName evidence="2 4">Cell division topological specificity factor</fullName>
    </recommendedName>
</protein>